<evidence type="ECO:0000313" key="2">
    <source>
        <dbReference type="EMBL" id="TNV83251.1"/>
    </source>
</evidence>
<dbReference type="EMBL" id="RRYP01004010">
    <property type="protein sequence ID" value="TNV83251.1"/>
    <property type="molecule type" value="Genomic_DNA"/>
</dbReference>
<dbReference type="InterPro" id="IPR011992">
    <property type="entry name" value="EF-hand-dom_pair"/>
</dbReference>
<feature type="region of interest" description="Disordered" evidence="1">
    <location>
        <begin position="304"/>
        <end position="333"/>
    </location>
</feature>
<keyword evidence="3" id="KW-1185">Reference proteome</keyword>
<dbReference type="OrthoDB" id="191686at2759"/>
<proteinExistence type="predicted"/>
<feature type="compositionally biased region" description="Polar residues" evidence="1">
    <location>
        <begin position="320"/>
        <end position="333"/>
    </location>
</feature>
<reference evidence="2" key="1">
    <citation type="submission" date="2019-06" db="EMBL/GenBank/DDBJ databases">
        <authorList>
            <person name="Zheng W."/>
        </authorList>
    </citation>
    <scope>NUCLEOTIDE SEQUENCE</scope>
    <source>
        <strain evidence="2">QDHG01</strain>
    </source>
</reference>
<accession>A0A8J8NWQ4</accession>
<name>A0A8J8NWQ4_HALGN</name>
<evidence type="ECO:0000313" key="3">
    <source>
        <dbReference type="Proteomes" id="UP000785679"/>
    </source>
</evidence>
<evidence type="ECO:0008006" key="4">
    <source>
        <dbReference type="Google" id="ProtNLM"/>
    </source>
</evidence>
<dbReference type="AlphaFoldDB" id="A0A8J8NWQ4"/>
<dbReference type="SUPFAM" id="SSF47473">
    <property type="entry name" value="EF-hand"/>
    <property type="match status" value="1"/>
</dbReference>
<dbReference type="Gene3D" id="1.10.238.10">
    <property type="entry name" value="EF-hand"/>
    <property type="match status" value="1"/>
</dbReference>
<sequence>MGNQKSQQMHLRPVGRDGMMLPSIKPYIPGQMGGGMGGDGGDQDDHHHRGRDKSPNGYNPGFTGQDEDDDDGEGGGAGYYASLMSQPTQVAEARFTQEEISKIKKEFDKLSKDQVIGKRKLLEYFRLMEISDTYLTNELFFMIKNSSSLNSPVDYNKFINFVSIIAKGSRQEKLQLLFSFFDKTPDARISKEELKAHISGTILSLAGITFDDSGVESLKQAICRAQEAQIEAAMDVLVDEIFQKHSSNQEEMTFEEWSQWFLSLEGMKEVLEMRPHGAIGKQGGKMAQNTSMMSRQQTISNATAVRGGPSRGVIGGKQVIDQNSSFNSGRQQR</sequence>
<gene>
    <name evidence="2" type="ORF">FGO68_gene12749</name>
</gene>
<organism evidence="2 3">
    <name type="scientific">Halteria grandinella</name>
    <dbReference type="NCBI Taxonomy" id="5974"/>
    <lineage>
        <taxon>Eukaryota</taxon>
        <taxon>Sar</taxon>
        <taxon>Alveolata</taxon>
        <taxon>Ciliophora</taxon>
        <taxon>Intramacronucleata</taxon>
        <taxon>Spirotrichea</taxon>
        <taxon>Stichotrichia</taxon>
        <taxon>Sporadotrichida</taxon>
        <taxon>Halteriidae</taxon>
        <taxon>Halteria</taxon>
    </lineage>
</organism>
<feature type="region of interest" description="Disordered" evidence="1">
    <location>
        <begin position="1"/>
        <end position="81"/>
    </location>
</feature>
<comment type="caution">
    <text evidence="2">The sequence shown here is derived from an EMBL/GenBank/DDBJ whole genome shotgun (WGS) entry which is preliminary data.</text>
</comment>
<feature type="compositionally biased region" description="Gly residues" evidence="1">
    <location>
        <begin position="31"/>
        <end position="40"/>
    </location>
</feature>
<protein>
    <recommendedName>
        <fullName evidence="4">EF-hand domain-containing protein</fullName>
    </recommendedName>
</protein>
<dbReference type="Proteomes" id="UP000785679">
    <property type="component" value="Unassembled WGS sequence"/>
</dbReference>
<evidence type="ECO:0000256" key="1">
    <source>
        <dbReference type="SAM" id="MobiDB-lite"/>
    </source>
</evidence>